<dbReference type="PANTHER" id="PTHR44688:SF16">
    <property type="entry name" value="DNA-BINDING TRANSCRIPTIONAL ACTIVATOR DEVR_DOSR"/>
    <property type="match status" value="1"/>
</dbReference>
<dbReference type="GO" id="GO:0003677">
    <property type="term" value="F:DNA binding"/>
    <property type="evidence" value="ECO:0007669"/>
    <property type="project" value="UniProtKB-KW"/>
</dbReference>
<dbReference type="OrthoDB" id="5497412at2"/>
<feature type="domain" description="HTH luxR-type" evidence="4">
    <location>
        <begin position="27"/>
        <end position="84"/>
    </location>
</feature>
<dbReference type="AlphaFoldDB" id="A0A2S7K5K9"/>
<keyword evidence="3" id="KW-0804">Transcription</keyword>
<proteinExistence type="predicted"/>
<dbReference type="InterPro" id="IPR016032">
    <property type="entry name" value="Sig_transdc_resp-reg_C-effctor"/>
</dbReference>
<dbReference type="Proteomes" id="UP000239504">
    <property type="component" value="Unassembled WGS sequence"/>
</dbReference>
<dbReference type="Gene3D" id="3.30.450.80">
    <property type="entry name" value="Transcription factor LuxR-like, autoinducer-binding domain"/>
    <property type="match status" value="1"/>
</dbReference>
<dbReference type="RefSeq" id="WP_104829034.1">
    <property type="nucleotide sequence ID" value="NZ_PJCH01000005.1"/>
</dbReference>
<comment type="caution">
    <text evidence="5">The sequence shown here is derived from an EMBL/GenBank/DDBJ whole genome shotgun (WGS) entry which is preliminary data.</text>
</comment>
<organism evidence="5 6">
    <name type="scientific">Hyphococcus luteus</name>
    <dbReference type="NCBI Taxonomy" id="2058213"/>
    <lineage>
        <taxon>Bacteria</taxon>
        <taxon>Pseudomonadati</taxon>
        <taxon>Pseudomonadota</taxon>
        <taxon>Alphaproteobacteria</taxon>
        <taxon>Parvularculales</taxon>
        <taxon>Parvularculaceae</taxon>
        <taxon>Hyphococcus</taxon>
    </lineage>
</organism>
<evidence type="ECO:0000256" key="2">
    <source>
        <dbReference type="ARBA" id="ARBA00023125"/>
    </source>
</evidence>
<dbReference type="InterPro" id="IPR036693">
    <property type="entry name" value="TF_LuxR_autoind-bd_dom_sf"/>
</dbReference>
<sequence length="357" mass="38685">MRRSTQSETSHGTAAGQMPIDVRLVDEHGLTRREAECATLLRYGVAAAELPERLGVTKSTMRKHLSGLREKIGVKTTQDLIVFLMKAAADDNIAAYHSWPPVSVAPLKDFAAVTLRYGDLAEDCRGKLQLIEMLAVLRDHLEAEFGARYVFYSYSPLSVYSLLRDDVLRVTLAPPQIVEALHAAGPTLDSPSARQLFAKPDGIAFVDGRSDHYEEASPGVQAFYDVCLQDGVRYGVSFGFPSGGAFVGVSVSLDESVADAQKLVAERGEEMRAAAMVMHNCAWTYGALAAAYGLTIRERDALSLLAQGRRAAEAAELMKMSERALGYLLIGARQKLSAETNAEAVCKAAAANILVFR</sequence>
<protein>
    <recommendedName>
        <fullName evidence="4">HTH luxR-type domain-containing protein</fullName>
    </recommendedName>
</protein>
<keyword evidence="1" id="KW-0805">Transcription regulation</keyword>
<accession>A0A2S7K5K9</accession>
<evidence type="ECO:0000313" key="5">
    <source>
        <dbReference type="EMBL" id="PQA87790.1"/>
    </source>
</evidence>
<dbReference type="PANTHER" id="PTHR44688">
    <property type="entry name" value="DNA-BINDING TRANSCRIPTIONAL ACTIVATOR DEVR_DOSR"/>
    <property type="match status" value="1"/>
</dbReference>
<feature type="domain" description="HTH luxR-type" evidence="4">
    <location>
        <begin position="291"/>
        <end position="348"/>
    </location>
</feature>
<evidence type="ECO:0000259" key="4">
    <source>
        <dbReference type="SMART" id="SM00421"/>
    </source>
</evidence>
<dbReference type="InterPro" id="IPR036388">
    <property type="entry name" value="WH-like_DNA-bd_sf"/>
</dbReference>
<dbReference type="GO" id="GO:0006355">
    <property type="term" value="P:regulation of DNA-templated transcription"/>
    <property type="evidence" value="ECO:0007669"/>
    <property type="project" value="InterPro"/>
</dbReference>
<dbReference type="PRINTS" id="PR00038">
    <property type="entry name" value="HTHLUXR"/>
</dbReference>
<name>A0A2S7K5K9_9PROT</name>
<evidence type="ECO:0000256" key="1">
    <source>
        <dbReference type="ARBA" id="ARBA00023015"/>
    </source>
</evidence>
<evidence type="ECO:0000313" key="6">
    <source>
        <dbReference type="Proteomes" id="UP000239504"/>
    </source>
</evidence>
<reference evidence="5 6" key="1">
    <citation type="submission" date="2017-12" db="EMBL/GenBank/DDBJ databases">
        <authorList>
            <person name="Hurst M.R.H."/>
        </authorList>
    </citation>
    <scope>NUCLEOTIDE SEQUENCE [LARGE SCALE GENOMIC DNA]</scope>
    <source>
        <strain evidence="5 6">SY-3-19</strain>
    </source>
</reference>
<dbReference type="Pfam" id="PF00196">
    <property type="entry name" value="GerE"/>
    <property type="match status" value="1"/>
</dbReference>
<dbReference type="SMART" id="SM00421">
    <property type="entry name" value="HTH_LUXR"/>
    <property type="match status" value="2"/>
</dbReference>
<keyword evidence="6" id="KW-1185">Reference proteome</keyword>
<evidence type="ECO:0000256" key="3">
    <source>
        <dbReference type="ARBA" id="ARBA00023163"/>
    </source>
</evidence>
<dbReference type="InterPro" id="IPR000792">
    <property type="entry name" value="Tscrpt_reg_LuxR_C"/>
</dbReference>
<gene>
    <name evidence="5" type="ORF">CW354_05375</name>
</gene>
<dbReference type="EMBL" id="PJCH01000005">
    <property type="protein sequence ID" value="PQA87790.1"/>
    <property type="molecule type" value="Genomic_DNA"/>
</dbReference>
<dbReference type="Gene3D" id="1.10.10.10">
    <property type="entry name" value="Winged helix-like DNA-binding domain superfamily/Winged helix DNA-binding domain"/>
    <property type="match status" value="2"/>
</dbReference>
<dbReference type="SUPFAM" id="SSF46894">
    <property type="entry name" value="C-terminal effector domain of the bipartite response regulators"/>
    <property type="match status" value="2"/>
</dbReference>
<keyword evidence="2" id="KW-0238">DNA-binding</keyword>